<name>A0A2C9CZI2_9CAUD</name>
<reference evidence="2" key="1">
    <citation type="submission" date="2017-10" db="EMBL/GenBank/DDBJ databases">
        <authorList>
            <person name="Skurnik M."/>
        </authorList>
    </citation>
    <scope>NUCLEOTIDE SEQUENCE [LARGE SCALE GENOMIC DNA]</scope>
    <source>
        <strain evidence="2">fHe-Yen9-03</strain>
    </source>
</reference>
<organism evidence="1 2">
    <name type="scientific">Yersinia phage fHe-Yen9-03</name>
    <dbReference type="NCBI Taxonomy" id="2052743"/>
    <lineage>
        <taxon>Viruses</taxon>
        <taxon>Duplodnaviria</taxon>
        <taxon>Heunggongvirae</taxon>
        <taxon>Uroviricota</taxon>
        <taxon>Caudoviricetes</taxon>
        <taxon>Eneladusvirus</taxon>
        <taxon>Eneladusvirus Yen904</taxon>
    </lineage>
</organism>
<evidence type="ECO:0000313" key="1">
    <source>
        <dbReference type="EMBL" id="SOK59263.1"/>
    </source>
</evidence>
<accession>A0A2C9CZI2</accession>
<dbReference type="Proteomes" id="UP000241364">
    <property type="component" value="Chromosome i"/>
</dbReference>
<evidence type="ECO:0000313" key="2">
    <source>
        <dbReference type="Proteomes" id="UP000241364"/>
    </source>
</evidence>
<dbReference type="EMBL" id="LT960552">
    <property type="protein sequence ID" value="SOK59263.1"/>
    <property type="molecule type" value="Genomic_DNA"/>
</dbReference>
<proteinExistence type="predicted"/>
<gene>
    <name evidence="1" type="primary">g455</name>
</gene>
<protein>
    <submittedName>
        <fullName evidence="1">Uncharacterized protein</fullName>
    </submittedName>
</protein>
<sequence>MYYARLEHPDNGYEIERIHLKTLDCEKYYPVYSINIGSWSTSVYLRDDEYEYNSVNFEFYIKNGDEYILEDIFSDPDLNPYLIEDDEE</sequence>